<protein>
    <recommendedName>
        <fullName evidence="9">ABC transporter permease</fullName>
    </recommendedName>
</protein>
<proteinExistence type="predicted"/>
<organism evidence="7 8">
    <name type="scientific">Fervidicola ferrireducens</name>
    <dbReference type="NCBI Taxonomy" id="520764"/>
    <lineage>
        <taxon>Bacteria</taxon>
        <taxon>Bacillati</taxon>
        <taxon>Bacillota</taxon>
        <taxon>Clostridia</taxon>
        <taxon>Thermosediminibacterales</taxon>
        <taxon>Thermosediminibacteraceae</taxon>
        <taxon>Fervidicola</taxon>
    </lineage>
</organism>
<dbReference type="PANTHER" id="PTHR43370:SF1">
    <property type="entry name" value="GUANOSINE ABC TRANSPORTER PERMEASE PROTEIN NUPQ"/>
    <property type="match status" value="1"/>
</dbReference>
<dbReference type="PANTHER" id="PTHR43370">
    <property type="entry name" value="SUGAR ABC TRANSPORTER INTEGRAL MEMBRANE PROTEIN-RELATED"/>
    <property type="match status" value="1"/>
</dbReference>
<feature type="transmembrane region" description="Helical" evidence="6">
    <location>
        <begin position="87"/>
        <end position="109"/>
    </location>
</feature>
<evidence type="ECO:0000256" key="2">
    <source>
        <dbReference type="ARBA" id="ARBA00022475"/>
    </source>
</evidence>
<feature type="transmembrane region" description="Helical" evidence="6">
    <location>
        <begin position="61"/>
        <end position="80"/>
    </location>
</feature>
<dbReference type="AlphaFoldDB" id="A0A140LAF6"/>
<accession>A0A140LAF6</accession>
<evidence type="ECO:0000256" key="1">
    <source>
        <dbReference type="ARBA" id="ARBA00004651"/>
    </source>
</evidence>
<keyword evidence="5 6" id="KW-0472">Membrane</keyword>
<dbReference type="STRING" id="520764.AN618_10830"/>
<keyword evidence="3 6" id="KW-0812">Transmembrane</keyword>
<dbReference type="InterPro" id="IPR001851">
    <property type="entry name" value="ABC_transp_permease"/>
</dbReference>
<evidence type="ECO:0000256" key="6">
    <source>
        <dbReference type="SAM" id="Phobius"/>
    </source>
</evidence>
<dbReference type="InParanoid" id="A0A140LAF6"/>
<keyword evidence="8" id="KW-1185">Reference proteome</keyword>
<feature type="transmembrane region" description="Helical" evidence="6">
    <location>
        <begin position="33"/>
        <end position="55"/>
    </location>
</feature>
<feature type="transmembrane region" description="Helical" evidence="6">
    <location>
        <begin position="142"/>
        <end position="160"/>
    </location>
</feature>
<dbReference type="FunCoup" id="A0A140LAF6">
    <property type="interactions" value="126"/>
</dbReference>
<dbReference type="GO" id="GO:0005886">
    <property type="term" value="C:plasma membrane"/>
    <property type="evidence" value="ECO:0007669"/>
    <property type="project" value="UniProtKB-SubCell"/>
</dbReference>
<feature type="transmembrane region" description="Helical" evidence="6">
    <location>
        <begin position="6"/>
        <end position="26"/>
    </location>
</feature>
<dbReference type="Proteomes" id="UP000070427">
    <property type="component" value="Unassembled WGS sequence"/>
</dbReference>
<reference evidence="7 8" key="1">
    <citation type="submission" date="2015-12" db="EMBL/GenBank/DDBJ databases">
        <title>Draft genome sequnece of Fervidicola ferrireducens strain Y170.</title>
        <authorList>
            <person name="Patel B.K."/>
        </authorList>
    </citation>
    <scope>NUCLEOTIDE SEQUENCE [LARGE SCALE GENOMIC DNA]</scope>
    <source>
        <strain evidence="7 8">Y170</strain>
    </source>
</reference>
<dbReference type="GO" id="GO:0022857">
    <property type="term" value="F:transmembrane transporter activity"/>
    <property type="evidence" value="ECO:0007669"/>
    <property type="project" value="InterPro"/>
</dbReference>
<evidence type="ECO:0000256" key="4">
    <source>
        <dbReference type="ARBA" id="ARBA00022989"/>
    </source>
</evidence>
<dbReference type="Pfam" id="PF02653">
    <property type="entry name" value="BPD_transp_2"/>
    <property type="match status" value="1"/>
</dbReference>
<name>A0A140LAF6_9FIRM</name>
<evidence type="ECO:0008006" key="9">
    <source>
        <dbReference type="Google" id="ProtNLM"/>
    </source>
</evidence>
<keyword evidence="2" id="KW-1003">Cell membrane</keyword>
<dbReference type="OrthoDB" id="9792579at2"/>
<dbReference type="RefSeq" id="WP_066352957.1">
    <property type="nucleotide sequence ID" value="NZ_LOED01000010.1"/>
</dbReference>
<comment type="subcellular location">
    <subcellularLocation>
        <location evidence="1">Cell membrane</location>
        <topology evidence="1">Multi-pass membrane protein</topology>
    </subcellularLocation>
</comment>
<keyword evidence="4 6" id="KW-1133">Transmembrane helix</keyword>
<evidence type="ECO:0000256" key="3">
    <source>
        <dbReference type="ARBA" id="ARBA00022692"/>
    </source>
</evidence>
<evidence type="ECO:0000313" key="8">
    <source>
        <dbReference type="Proteomes" id="UP000070427"/>
    </source>
</evidence>
<feature type="transmembrane region" description="Helical" evidence="6">
    <location>
        <begin position="191"/>
        <end position="210"/>
    </location>
</feature>
<feature type="transmembrane region" description="Helical" evidence="6">
    <location>
        <begin position="266"/>
        <end position="286"/>
    </location>
</feature>
<dbReference type="EMBL" id="LOED01000010">
    <property type="protein sequence ID" value="KXG77531.1"/>
    <property type="molecule type" value="Genomic_DNA"/>
</dbReference>
<evidence type="ECO:0000313" key="7">
    <source>
        <dbReference type="EMBL" id="KXG77531.1"/>
    </source>
</evidence>
<evidence type="ECO:0000256" key="5">
    <source>
        <dbReference type="ARBA" id="ARBA00023136"/>
    </source>
</evidence>
<dbReference type="CDD" id="cd06580">
    <property type="entry name" value="TM_PBP1_transp_TpRbsC_like"/>
    <property type="match status" value="1"/>
</dbReference>
<sequence length="304" mass="32314">MFFGELLASSLRMAVPILLTALGAVFTERSGVVNIGLEGMMIVGSFWGALGAYYYGPYFGLLLAMAAGMFMALIHAINTVTFRVDQVVSGVAINILAYGSTRFLSLAIFNMATTSPHVSGLPKINIPVLSGIEFLKPLVTDVSPVIILALVLVPISSFVINRTVFGLRLRSVGENPLAADTLGINVFKMKYAGVLLSGILSGLSGAYLALEHTGMYVEGMTQGQGFIALAAMIFGNWEPKGVLWASLLFGFSEALSFRVVEGGVVPYQFVKMIPYVLTLLVLTGVVKKSTGPAASGVPYERGLK</sequence>
<gene>
    <name evidence="7" type="ORF">AN618_10830</name>
</gene>
<comment type="caution">
    <text evidence="7">The sequence shown here is derived from an EMBL/GenBank/DDBJ whole genome shotgun (WGS) entry which is preliminary data.</text>
</comment>